<keyword evidence="4 5" id="KW-0472">Membrane</keyword>
<feature type="transmembrane region" description="Helical" evidence="5">
    <location>
        <begin position="12"/>
        <end position="36"/>
    </location>
</feature>
<accession>A0A2I0JF54</accession>
<feature type="transmembrane region" description="Helical" evidence="5">
    <location>
        <begin position="87"/>
        <end position="110"/>
    </location>
</feature>
<name>A0A2I0JF54_PUNGR</name>
<proteinExistence type="predicted"/>
<dbReference type="EMBL" id="PGOL01001776">
    <property type="protein sequence ID" value="PKI54623.1"/>
    <property type="molecule type" value="Genomic_DNA"/>
</dbReference>
<evidence type="ECO:0000256" key="4">
    <source>
        <dbReference type="ARBA" id="ARBA00023136"/>
    </source>
</evidence>
<organism evidence="6 7">
    <name type="scientific">Punica granatum</name>
    <name type="common">Pomegranate</name>
    <dbReference type="NCBI Taxonomy" id="22663"/>
    <lineage>
        <taxon>Eukaryota</taxon>
        <taxon>Viridiplantae</taxon>
        <taxon>Streptophyta</taxon>
        <taxon>Embryophyta</taxon>
        <taxon>Tracheophyta</taxon>
        <taxon>Spermatophyta</taxon>
        <taxon>Magnoliopsida</taxon>
        <taxon>eudicotyledons</taxon>
        <taxon>Gunneridae</taxon>
        <taxon>Pentapetalae</taxon>
        <taxon>rosids</taxon>
        <taxon>malvids</taxon>
        <taxon>Myrtales</taxon>
        <taxon>Lythraceae</taxon>
        <taxon>Punica</taxon>
    </lineage>
</organism>
<gene>
    <name evidence="6" type="ORF">CRG98_024974</name>
</gene>
<dbReference type="GO" id="GO:0016020">
    <property type="term" value="C:membrane"/>
    <property type="evidence" value="ECO:0007669"/>
    <property type="project" value="UniProtKB-SubCell"/>
</dbReference>
<evidence type="ECO:0000256" key="2">
    <source>
        <dbReference type="ARBA" id="ARBA00022692"/>
    </source>
</evidence>
<keyword evidence="3 5" id="KW-1133">Transmembrane helix</keyword>
<keyword evidence="7" id="KW-1185">Reference proteome</keyword>
<feature type="transmembrane region" description="Helical" evidence="5">
    <location>
        <begin position="142"/>
        <end position="161"/>
    </location>
</feature>
<dbReference type="InterPro" id="IPR018499">
    <property type="entry name" value="Tetraspanin/Peripherin"/>
</dbReference>
<evidence type="ECO:0008006" key="8">
    <source>
        <dbReference type="Google" id="ProtNLM"/>
    </source>
</evidence>
<comment type="subcellular location">
    <subcellularLocation>
        <location evidence="1">Membrane</location>
        <topology evidence="1">Multi-pass membrane protein</topology>
    </subcellularLocation>
</comment>
<evidence type="ECO:0000256" key="3">
    <source>
        <dbReference type="ARBA" id="ARBA00022989"/>
    </source>
</evidence>
<dbReference type="Proteomes" id="UP000233551">
    <property type="component" value="Unassembled WGS sequence"/>
</dbReference>
<comment type="caution">
    <text evidence="6">The sequence shown here is derived from an EMBL/GenBank/DDBJ whole genome shotgun (WGS) entry which is preliminary data.</text>
</comment>
<evidence type="ECO:0000256" key="1">
    <source>
        <dbReference type="ARBA" id="ARBA00004141"/>
    </source>
</evidence>
<feature type="transmembrane region" description="Helical" evidence="5">
    <location>
        <begin position="56"/>
        <end position="75"/>
    </location>
</feature>
<dbReference type="STRING" id="22663.A0A2I0JF54"/>
<sequence>MARMVRSCMQSMLKLVNSVNGMVGIAMILYSVWMLKIWERHTYDLPFDDSSQPNPWFIYTFLGLSISLCVITCFGHIAAETANGCCLYLYMFLVFLLLALEGAVTADVLLNPHWEQDFPNDLTGNLDQLTEFVRSNFDMFEWIGLTIVSVQGLCILLGLVLKALGPHPYYDSDDEFASESVPLLRDDMIQFLYRSGQSKELVKTVEVIWNCKWKDLQYHDRLMSKTWEENGMEEKRFAELDENFEMGPMSIPMAPKDYANGI</sequence>
<evidence type="ECO:0000313" key="6">
    <source>
        <dbReference type="EMBL" id="PKI54623.1"/>
    </source>
</evidence>
<keyword evidence="2 5" id="KW-0812">Transmembrane</keyword>
<evidence type="ECO:0000256" key="5">
    <source>
        <dbReference type="SAM" id="Phobius"/>
    </source>
</evidence>
<evidence type="ECO:0000313" key="7">
    <source>
        <dbReference type="Proteomes" id="UP000233551"/>
    </source>
</evidence>
<protein>
    <recommendedName>
        <fullName evidence="8">Tetraspanin-19</fullName>
    </recommendedName>
</protein>
<dbReference type="AlphaFoldDB" id="A0A2I0JF54"/>
<dbReference type="Pfam" id="PF00335">
    <property type="entry name" value="Tetraspanin"/>
    <property type="match status" value="1"/>
</dbReference>
<reference evidence="6 7" key="1">
    <citation type="submission" date="2017-11" db="EMBL/GenBank/DDBJ databases">
        <title>De-novo sequencing of pomegranate (Punica granatum L.) genome.</title>
        <authorList>
            <person name="Akparov Z."/>
            <person name="Amiraslanov A."/>
            <person name="Hajiyeva S."/>
            <person name="Abbasov M."/>
            <person name="Kaur K."/>
            <person name="Hamwieh A."/>
            <person name="Solovyev V."/>
            <person name="Salamov A."/>
            <person name="Braich B."/>
            <person name="Kosarev P."/>
            <person name="Mahmoud A."/>
            <person name="Hajiyev E."/>
            <person name="Babayeva S."/>
            <person name="Izzatullayeva V."/>
            <person name="Mammadov A."/>
            <person name="Mammadov A."/>
            <person name="Sharifova S."/>
            <person name="Ojaghi J."/>
            <person name="Eynullazada K."/>
            <person name="Bayramov B."/>
            <person name="Abdulazimova A."/>
            <person name="Shahmuradov I."/>
        </authorList>
    </citation>
    <scope>NUCLEOTIDE SEQUENCE [LARGE SCALE GENOMIC DNA]</scope>
    <source>
        <strain evidence="7">cv. AG2017</strain>
        <tissue evidence="6">Leaf</tissue>
    </source>
</reference>